<dbReference type="Proteomes" id="UP000197138">
    <property type="component" value="Unassembled WGS sequence"/>
</dbReference>
<evidence type="ECO:0000313" key="9">
    <source>
        <dbReference type="RefSeq" id="XP_031371898.1"/>
    </source>
</evidence>
<feature type="region of interest" description="Disordered" evidence="2">
    <location>
        <begin position="61"/>
        <end position="153"/>
    </location>
</feature>
<evidence type="ECO:0000256" key="2">
    <source>
        <dbReference type="SAM" id="MobiDB-lite"/>
    </source>
</evidence>
<dbReference type="PANTHER" id="PTHR21450">
    <property type="entry name" value="PROTEIN ALTERED PHOSPHATE STARVATION RESPONSE 1"/>
    <property type="match status" value="1"/>
</dbReference>
<dbReference type="RefSeq" id="XP_031371889.1">
    <property type="nucleotide sequence ID" value="XM_031516029.1"/>
</dbReference>
<keyword evidence="1" id="KW-0175">Coiled coil</keyword>
<keyword evidence="7" id="KW-1185">Reference proteome</keyword>
<dbReference type="InterPro" id="IPR006867">
    <property type="entry name" value="DUF632"/>
</dbReference>
<dbReference type="OrthoDB" id="1919226at2759"/>
<accession>A0A218WFH3</accession>
<reference evidence="7" key="3">
    <citation type="journal article" date="2020" name="Plant Biotechnol. J.">
        <title>The pomegranate (Punica granatum L.) draft genome dissects genetic divergence between soft- and hard-seeded cultivars.</title>
        <authorList>
            <person name="Luo X."/>
            <person name="Li H."/>
            <person name="Wu Z."/>
            <person name="Yao W."/>
            <person name="Zhao P."/>
            <person name="Cao D."/>
            <person name="Yu H."/>
            <person name="Li K."/>
            <person name="Poudel K."/>
            <person name="Zhao D."/>
            <person name="Zhang F."/>
            <person name="Xia X."/>
            <person name="Chen L."/>
            <person name="Wang Q."/>
            <person name="Jing D."/>
            <person name="Cao S."/>
        </authorList>
    </citation>
    <scope>NUCLEOTIDE SEQUENCE [LARGE SCALE GENOMIC DNA]</scope>
</reference>
<organism evidence="5 6">
    <name type="scientific">Punica granatum</name>
    <name type="common">Pomegranate</name>
    <dbReference type="NCBI Taxonomy" id="22663"/>
    <lineage>
        <taxon>Eukaryota</taxon>
        <taxon>Viridiplantae</taxon>
        <taxon>Streptophyta</taxon>
        <taxon>Embryophyta</taxon>
        <taxon>Tracheophyta</taxon>
        <taxon>Spermatophyta</taxon>
        <taxon>Magnoliopsida</taxon>
        <taxon>eudicotyledons</taxon>
        <taxon>Gunneridae</taxon>
        <taxon>Pentapetalae</taxon>
        <taxon>rosids</taxon>
        <taxon>malvids</taxon>
        <taxon>Myrtales</taxon>
        <taxon>Lythraceae</taxon>
        <taxon>Punica</taxon>
    </lineage>
</organism>
<evidence type="ECO:0000313" key="7">
    <source>
        <dbReference type="Proteomes" id="UP000515151"/>
    </source>
</evidence>
<evidence type="ECO:0000259" key="3">
    <source>
        <dbReference type="Pfam" id="PF04782"/>
    </source>
</evidence>
<reference evidence="8 9" key="4">
    <citation type="submission" date="2025-04" db="UniProtKB">
        <authorList>
            <consortium name="RefSeq"/>
        </authorList>
    </citation>
    <scope>IDENTIFICATION</scope>
    <source>
        <tissue evidence="8 9">Leaf</tissue>
    </source>
</reference>
<feature type="domain" description="DUF632" evidence="3">
    <location>
        <begin position="228"/>
        <end position="531"/>
    </location>
</feature>
<protein>
    <submittedName>
        <fullName evidence="8 9">Protein ALTERED PHOSPHATE STARVATION RESPONSE 1</fullName>
    </submittedName>
</protein>
<sequence length="662" mass="75381">MGCVASRTIDKEERVQTFKERRRLMKQLLVHRGEFSDALLAYLRALKNTGVTLRQFTESESLEIEDIPPDSLASPSSPPPPLPPSPPPPPHFSPERKAKPRKADNETGQEESIEINEDDDGGTPPPPPVPSSSWDFWDPFKTLSPQHQEKKTEHLEEEHWAETRTEFEEECAEEIVEEVTSDPLPEKPEKQPVEMIVDDSSSSVMSWNTKRALDMRTMVAWSRSKKTLEGIVKDLDDYFLKASALGKEIAILVDINSGDVFPPQNFNKRKRSNSAKVFSALSWSWSSKSLQLTREASDCSNGPSEPCRPGAHCITLEKIFAAEQRLHKDVKEEESMKLEHERKSLLLQKQEDEVHEWTKSERTRLSVETLESEIAFLQESISQTCSSILALVDEELYPQFVALISGLTHMWRTMYECHQVQNHISLQLHRITVDQITDLTSDYHRRAAVQLEAEVESWYNSFCYLVKSQREYAKTLLQWIQLTDSLVDEQGQRSSFSSAVCSLCQQWLHHLEKMPHQMASEAIKGVLCAVQSILLQQAQELDQRKRSDKLEKRLQKELHSLDDLEKRIEGGPNASDVTNSEALSPKHPLSLKRAKIETLKKRVEDEKAEYVNSVHGTRAMVLNNLKTALPNIFQALMVFSSASADALEAIHGHDKPAEDRHE</sequence>
<evidence type="ECO:0000313" key="8">
    <source>
        <dbReference type="RefSeq" id="XP_031371889.1"/>
    </source>
</evidence>
<dbReference type="EMBL" id="MTKT01004486">
    <property type="protein sequence ID" value="OWM71293.1"/>
    <property type="molecule type" value="Genomic_DNA"/>
</dbReference>
<feature type="coiled-coil region" evidence="1">
    <location>
        <begin position="547"/>
        <end position="609"/>
    </location>
</feature>
<reference evidence="5" key="2">
    <citation type="submission" date="2017-06" db="EMBL/GenBank/DDBJ databases">
        <title>The pomegranate genome and the genomics of punicalagin biosynthesis.</title>
        <authorList>
            <person name="Xu C."/>
        </authorList>
    </citation>
    <scope>NUCLEOTIDE SEQUENCE [LARGE SCALE GENOMIC DNA]</scope>
    <source>
        <tissue evidence="5">Fresh leaf</tissue>
    </source>
</reference>
<feature type="compositionally biased region" description="Acidic residues" evidence="2">
    <location>
        <begin position="107"/>
        <end position="121"/>
    </location>
</feature>
<gene>
    <name evidence="8 9 10 11" type="primary">LOC116187367</name>
    <name evidence="5" type="ORF">CDL15_Pgr011420</name>
</gene>
<name>A0A218WFH3_PUNGR</name>
<dbReference type="RefSeq" id="XP_031371898.1">
    <property type="nucleotide sequence ID" value="XM_031516038.1"/>
</dbReference>
<dbReference type="RefSeq" id="XP_031371913.1">
    <property type="nucleotide sequence ID" value="XM_031516053.1"/>
</dbReference>
<dbReference type="GeneID" id="116187367"/>
<feature type="compositionally biased region" description="Basic and acidic residues" evidence="2">
    <location>
        <begin position="93"/>
        <end position="105"/>
    </location>
</feature>
<evidence type="ECO:0000259" key="4">
    <source>
        <dbReference type="Pfam" id="PF04783"/>
    </source>
</evidence>
<proteinExistence type="predicted"/>
<evidence type="ECO:0000313" key="10">
    <source>
        <dbReference type="RefSeq" id="XP_031371906.1"/>
    </source>
</evidence>
<reference evidence="6" key="1">
    <citation type="journal article" date="2017" name="Plant J.">
        <title>The pomegranate (Punica granatum L.) genome and the genomics of punicalagin biosynthesis.</title>
        <authorList>
            <person name="Qin G."/>
            <person name="Xu C."/>
            <person name="Ming R."/>
            <person name="Tang H."/>
            <person name="Guyot R."/>
            <person name="Kramer E.M."/>
            <person name="Hu Y."/>
            <person name="Yi X."/>
            <person name="Qi Y."/>
            <person name="Xu X."/>
            <person name="Gao Z."/>
            <person name="Pan H."/>
            <person name="Jian J."/>
            <person name="Tian Y."/>
            <person name="Yue Z."/>
            <person name="Xu Y."/>
        </authorList>
    </citation>
    <scope>NUCLEOTIDE SEQUENCE [LARGE SCALE GENOMIC DNA]</scope>
    <source>
        <strain evidence="6">cv. Dabenzi</strain>
    </source>
</reference>
<dbReference type="InterPro" id="IPR006868">
    <property type="entry name" value="DUF630"/>
</dbReference>
<dbReference type="Pfam" id="PF04782">
    <property type="entry name" value="DUF632"/>
    <property type="match status" value="1"/>
</dbReference>
<dbReference type="Proteomes" id="UP000515151">
    <property type="component" value="Chromosome 1"/>
</dbReference>
<dbReference type="RefSeq" id="XP_031371906.1">
    <property type="nucleotide sequence ID" value="XM_031516046.1"/>
</dbReference>
<evidence type="ECO:0000313" key="11">
    <source>
        <dbReference type="RefSeq" id="XP_031371913.1"/>
    </source>
</evidence>
<feature type="domain" description="DUF630" evidence="4">
    <location>
        <begin position="1"/>
        <end position="60"/>
    </location>
</feature>
<evidence type="ECO:0000313" key="6">
    <source>
        <dbReference type="Proteomes" id="UP000197138"/>
    </source>
</evidence>
<evidence type="ECO:0000313" key="5">
    <source>
        <dbReference type="EMBL" id="OWM71293.1"/>
    </source>
</evidence>
<feature type="compositionally biased region" description="Pro residues" evidence="2">
    <location>
        <begin position="76"/>
        <end position="92"/>
    </location>
</feature>
<dbReference type="AlphaFoldDB" id="A0A218WFH3"/>
<evidence type="ECO:0000256" key="1">
    <source>
        <dbReference type="SAM" id="Coils"/>
    </source>
</evidence>
<dbReference type="PANTHER" id="PTHR21450:SF21">
    <property type="entry name" value="REDUCTASE SUBUNIT C, PUTATIVE (DUF630 AND DUF632)-RELATED"/>
    <property type="match status" value="1"/>
</dbReference>
<dbReference type="Pfam" id="PF04783">
    <property type="entry name" value="DUF630"/>
    <property type="match status" value="1"/>
</dbReference>